<protein>
    <recommendedName>
        <fullName evidence="2">2OG-Fe(II) oxygenase</fullName>
    </recommendedName>
</protein>
<sequence length="234" mass="25266">MEFEVTPVFPTLIGRFRVPDADSMNRDLHTLILAEEARYTSLGRSNIGGWHSRPDFLGLREPAVSALTSWLTWGLRHMIDASAGANTFQGTLSVSAWATLSRAGAYHAPHSHPDSAWSGVYYVDAGDESVGQPLSGVLEFLDPRSGVDAVTAPGDPYGEPFRVRPQAGLIVVFPSWLYHWVHPYAGHTPRIAISFNAVMATLAANEPGAAIGSDPIALQPAQKGTVHVHSHPVR</sequence>
<dbReference type="Pfam" id="PF13759">
    <property type="entry name" value="2OG-FeII_Oxy_5"/>
    <property type="match status" value="1"/>
</dbReference>
<dbReference type="Gene3D" id="2.60.120.620">
    <property type="entry name" value="q2cbj1_9rhob like domain"/>
    <property type="match status" value="1"/>
</dbReference>
<organism evidence="1">
    <name type="scientific">Solibacter usitatus (strain Ellin6076)</name>
    <dbReference type="NCBI Taxonomy" id="234267"/>
    <lineage>
        <taxon>Bacteria</taxon>
        <taxon>Pseudomonadati</taxon>
        <taxon>Acidobacteriota</taxon>
        <taxon>Terriglobia</taxon>
        <taxon>Bryobacterales</taxon>
        <taxon>Solibacteraceae</taxon>
        <taxon>Candidatus Solibacter</taxon>
    </lineage>
</organism>
<evidence type="ECO:0008006" key="2">
    <source>
        <dbReference type="Google" id="ProtNLM"/>
    </source>
</evidence>
<proteinExistence type="predicted"/>
<dbReference type="InterPro" id="IPR012668">
    <property type="entry name" value="CHP02466"/>
</dbReference>
<dbReference type="InParanoid" id="Q01WN3"/>
<dbReference type="HOGENOM" id="CLU_086361_0_0_0"/>
<dbReference type="OrthoDB" id="267014at2"/>
<reference evidence="1" key="1">
    <citation type="submission" date="2006-10" db="EMBL/GenBank/DDBJ databases">
        <title>Complete sequence of Solibacter usitatus Ellin6076.</title>
        <authorList>
            <consortium name="US DOE Joint Genome Institute"/>
            <person name="Copeland A."/>
            <person name="Lucas S."/>
            <person name="Lapidus A."/>
            <person name="Barry K."/>
            <person name="Detter J.C."/>
            <person name="Glavina del Rio T."/>
            <person name="Hammon N."/>
            <person name="Israni S."/>
            <person name="Dalin E."/>
            <person name="Tice H."/>
            <person name="Pitluck S."/>
            <person name="Thompson L.S."/>
            <person name="Brettin T."/>
            <person name="Bruce D."/>
            <person name="Han C."/>
            <person name="Tapia R."/>
            <person name="Gilna P."/>
            <person name="Schmutz J."/>
            <person name="Larimer F."/>
            <person name="Land M."/>
            <person name="Hauser L."/>
            <person name="Kyrpides N."/>
            <person name="Mikhailova N."/>
            <person name="Janssen P.H."/>
            <person name="Kuske C.R."/>
            <person name="Richardson P."/>
        </authorList>
    </citation>
    <scope>NUCLEOTIDE SEQUENCE</scope>
    <source>
        <strain evidence="1">Ellin6076</strain>
    </source>
</reference>
<evidence type="ECO:0000313" key="1">
    <source>
        <dbReference type="EMBL" id="ABJ85932.1"/>
    </source>
</evidence>
<dbReference type="KEGG" id="sus:Acid_4975"/>
<dbReference type="NCBIfam" id="TIGR02466">
    <property type="entry name" value="TIGR02466 family protein"/>
    <property type="match status" value="1"/>
</dbReference>
<dbReference type="EMBL" id="CP000473">
    <property type="protein sequence ID" value="ABJ85932.1"/>
    <property type="molecule type" value="Genomic_DNA"/>
</dbReference>
<gene>
    <name evidence="1" type="ordered locus">Acid_4975</name>
</gene>
<dbReference type="eggNOG" id="COG3751">
    <property type="taxonomic scope" value="Bacteria"/>
</dbReference>
<dbReference type="STRING" id="234267.Acid_4975"/>
<dbReference type="AlphaFoldDB" id="Q01WN3"/>
<accession>Q01WN3</accession>
<name>Q01WN3_SOLUE</name>